<dbReference type="InterPro" id="IPR005119">
    <property type="entry name" value="LysR_subst-bd"/>
</dbReference>
<dbReference type="InterPro" id="IPR036388">
    <property type="entry name" value="WH-like_DNA-bd_sf"/>
</dbReference>
<dbReference type="GO" id="GO:0003700">
    <property type="term" value="F:DNA-binding transcription factor activity"/>
    <property type="evidence" value="ECO:0007669"/>
    <property type="project" value="InterPro"/>
</dbReference>
<dbReference type="EMBL" id="QQTP01000016">
    <property type="protein sequence ID" value="RDJ20658.1"/>
    <property type="molecule type" value="Genomic_DNA"/>
</dbReference>
<keyword evidence="4" id="KW-0804">Transcription</keyword>
<evidence type="ECO:0000313" key="7">
    <source>
        <dbReference type="Proteomes" id="UP000255207"/>
    </source>
</evidence>
<dbReference type="Proteomes" id="UP000255207">
    <property type="component" value="Unassembled WGS sequence"/>
</dbReference>
<reference evidence="7" key="1">
    <citation type="submission" date="2018-07" db="EMBL/GenBank/DDBJ databases">
        <authorList>
            <person name="Safronova V.I."/>
            <person name="Chirak E.R."/>
            <person name="Sazanova A.L."/>
        </authorList>
    </citation>
    <scope>NUCLEOTIDE SEQUENCE [LARGE SCALE GENOMIC DNA]</scope>
    <source>
        <strain evidence="7">RCAM04685</strain>
    </source>
</reference>
<dbReference type="SUPFAM" id="SSF46785">
    <property type="entry name" value="Winged helix' DNA-binding domain"/>
    <property type="match status" value="1"/>
</dbReference>
<dbReference type="Gene3D" id="1.10.10.10">
    <property type="entry name" value="Winged helix-like DNA-binding domain superfamily/Winged helix DNA-binding domain"/>
    <property type="match status" value="1"/>
</dbReference>
<dbReference type="AlphaFoldDB" id="A0A370L066"/>
<evidence type="ECO:0000256" key="4">
    <source>
        <dbReference type="ARBA" id="ARBA00023163"/>
    </source>
</evidence>
<keyword evidence="7" id="KW-1185">Reference proteome</keyword>
<dbReference type="RefSeq" id="WP_114831696.1">
    <property type="nucleotide sequence ID" value="NZ_QQTO01000011.1"/>
</dbReference>
<dbReference type="PANTHER" id="PTHR30126">
    <property type="entry name" value="HTH-TYPE TRANSCRIPTIONAL REGULATOR"/>
    <property type="match status" value="1"/>
</dbReference>
<dbReference type="Gene3D" id="3.40.190.10">
    <property type="entry name" value="Periplasmic binding protein-like II"/>
    <property type="match status" value="2"/>
</dbReference>
<comment type="caution">
    <text evidence="6">The sequence shown here is derived from an EMBL/GenBank/DDBJ whole genome shotgun (WGS) entry which is preliminary data.</text>
</comment>
<dbReference type="InterPro" id="IPR036390">
    <property type="entry name" value="WH_DNA-bd_sf"/>
</dbReference>
<name>A0A370L066_9HYPH</name>
<dbReference type="CDD" id="cd05466">
    <property type="entry name" value="PBP2_LTTR_substrate"/>
    <property type="match status" value="1"/>
</dbReference>
<dbReference type="PRINTS" id="PR00039">
    <property type="entry name" value="HTHLYSR"/>
</dbReference>
<dbReference type="PROSITE" id="PS50931">
    <property type="entry name" value="HTH_LYSR"/>
    <property type="match status" value="1"/>
</dbReference>
<protein>
    <submittedName>
        <fullName evidence="6">LysR family transcriptional regulator</fullName>
    </submittedName>
</protein>
<dbReference type="SUPFAM" id="SSF53850">
    <property type="entry name" value="Periplasmic binding protein-like II"/>
    <property type="match status" value="1"/>
</dbReference>
<accession>A0A370L066</accession>
<dbReference type="OrthoDB" id="8479357at2"/>
<dbReference type="Pfam" id="PF03466">
    <property type="entry name" value="LysR_substrate"/>
    <property type="match status" value="1"/>
</dbReference>
<proteinExistence type="inferred from homology"/>
<organism evidence="6 7">
    <name type="scientific">Bosea caraganae</name>
    <dbReference type="NCBI Taxonomy" id="2763117"/>
    <lineage>
        <taxon>Bacteria</taxon>
        <taxon>Pseudomonadati</taxon>
        <taxon>Pseudomonadota</taxon>
        <taxon>Alphaproteobacteria</taxon>
        <taxon>Hyphomicrobiales</taxon>
        <taxon>Boseaceae</taxon>
        <taxon>Bosea</taxon>
    </lineage>
</organism>
<comment type="similarity">
    <text evidence="1">Belongs to the LysR transcriptional regulatory family.</text>
</comment>
<evidence type="ECO:0000256" key="1">
    <source>
        <dbReference type="ARBA" id="ARBA00009437"/>
    </source>
</evidence>
<evidence type="ECO:0000259" key="5">
    <source>
        <dbReference type="PROSITE" id="PS50931"/>
    </source>
</evidence>
<keyword evidence="3" id="KW-0238">DNA-binding</keyword>
<dbReference type="PANTHER" id="PTHR30126:SF77">
    <property type="entry name" value="TRANSCRIPTIONAL REGULATORY PROTEIN"/>
    <property type="match status" value="1"/>
</dbReference>
<sequence length="303" mass="33573">MSAIHNVTLSQIRAFERTVRLHGVHAAARHLGLTQPAVSRRIRELELALGIKVFVRSGRSLRISPDGAALLGYADELINTADEMAVRLSTGDPLNGTLRLGVSASFAVVGLDIMLERLNKRHAGLKTAVYVGDSNTISELLNELKLDLAVTSEYRIAEHIHRERTGVNVHGWFASSSHEFDKEILSPADLAPHHLIITPSPARHNASVMQWFRQANITPQRLSTCNELATTVRMILRGVGIGSMPVRVMKPYVEQGLAKELKAYPPIPPYDVWICYQVEELGPSLRQVVDLIQEVVAEENIYT</sequence>
<evidence type="ECO:0000313" key="6">
    <source>
        <dbReference type="EMBL" id="RDJ20658.1"/>
    </source>
</evidence>
<keyword evidence="2" id="KW-0805">Transcription regulation</keyword>
<dbReference type="InterPro" id="IPR000847">
    <property type="entry name" value="LysR_HTH_N"/>
</dbReference>
<gene>
    <name evidence="6" type="ORF">DWE98_23220</name>
</gene>
<dbReference type="Pfam" id="PF00126">
    <property type="entry name" value="HTH_1"/>
    <property type="match status" value="1"/>
</dbReference>
<evidence type="ECO:0000256" key="3">
    <source>
        <dbReference type="ARBA" id="ARBA00023125"/>
    </source>
</evidence>
<feature type="domain" description="HTH lysR-type" evidence="5">
    <location>
        <begin position="7"/>
        <end position="64"/>
    </location>
</feature>
<dbReference type="GO" id="GO:0000976">
    <property type="term" value="F:transcription cis-regulatory region binding"/>
    <property type="evidence" value="ECO:0007669"/>
    <property type="project" value="TreeGrafter"/>
</dbReference>
<evidence type="ECO:0000256" key="2">
    <source>
        <dbReference type="ARBA" id="ARBA00023015"/>
    </source>
</evidence>